<evidence type="ECO:0000256" key="1">
    <source>
        <dbReference type="PROSITE-ProRule" id="PRU00169"/>
    </source>
</evidence>
<reference evidence="3 4" key="1">
    <citation type="journal article" date="2017" name="Nat. Commun.">
        <title>In situ click chemistry generation of cyclooxygenase-2 inhibitors.</title>
        <authorList>
            <person name="Bhardwaj A."/>
            <person name="Kaur J."/>
            <person name="Wuest M."/>
            <person name="Wuest F."/>
        </authorList>
    </citation>
    <scope>NUCLEOTIDE SEQUENCE [LARGE SCALE GENOMIC DNA]</scope>
    <source>
        <strain evidence="3">S2_018_000_R2_106</strain>
    </source>
</reference>
<evidence type="ECO:0000313" key="4">
    <source>
        <dbReference type="Proteomes" id="UP000320948"/>
    </source>
</evidence>
<organism evidence="3 4">
    <name type="scientific">Blastochloris viridis</name>
    <name type="common">Rhodopseudomonas viridis</name>
    <dbReference type="NCBI Taxonomy" id="1079"/>
    <lineage>
        <taxon>Bacteria</taxon>
        <taxon>Pseudomonadati</taxon>
        <taxon>Pseudomonadota</taxon>
        <taxon>Alphaproteobacteria</taxon>
        <taxon>Hyphomicrobiales</taxon>
        <taxon>Blastochloridaceae</taxon>
        <taxon>Blastochloris</taxon>
    </lineage>
</organism>
<comment type="caution">
    <text evidence="3">The sequence shown here is derived from an EMBL/GenBank/DDBJ whole genome shotgun (WGS) entry which is preliminary data.</text>
</comment>
<dbReference type="SUPFAM" id="SSF52172">
    <property type="entry name" value="CheY-like"/>
    <property type="match status" value="1"/>
</dbReference>
<dbReference type="PROSITE" id="PS50110">
    <property type="entry name" value="RESPONSE_REGULATORY"/>
    <property type="match status" value="1"/>
</dbReference>
<dbReference type="GO" id="GO:0000160">
    <property type="term" value="P:phosphorelay signal transduction system"/>
    <property type="evidence" value="ECO:0007669"/>
    <property type="project" value="InterPro"/>
</dbReference>
<name>A0A6N4RCB1_BLAVI</name>
<evidence type="ECO:0000313" key="3">
    <source>
        <dbReference type="EMBL" id="TKW60730.1"/>
    </source>
</evidence>
<sequence>MVHAQILIIDENARARALLAKQLTDLAYDVHTADSLTDALTKLKAANAEDKPYECICLGPMERTSGLGRKVLRVIRQQKGYGKTIVIGASHDESFWAPMKATRNFLTVPYTDFKDSEEPKWDTHTLKSYLPTPKVMATI</sequence>
<dbReference type="Proteomes" id="UP000320948">
    <property type="component" value="Unassembled WGS sequence"/>
</dbReference>
<proteinExistence type="predicted"/>
<evidence type="ECO:0000259" key="2">
    <source>
        <dbReference type="PROSITE" id="PS50110"/>
    </source>
</evidence>
<dbReference type="AlphaFoldDB" id="A0A6N4RCB1"/>
<comment type="caution">
    <text evidence="1">Lacks conserved residue(s) required for the propagation of feature annotation.</text>
</comment>
<dbReference type="InterPro" id="IPR011006">
    <property type="entry name" value="CheY-like_superfamily"/>
</dbReference>
<dbReference type="InterPro" id="IPR001789">
    <property type="entry name" value="Sig_transdc_resp-reg_receiver"/>
</dbReference>
<dbReference type="Gene3D" id="3.40.50.2300">
    <property type="match status" value="1"/>
</dbReference>
<accession>A0A6N4RCB1</accession>
<protein>
    <submittedName>
        <fullName evidence="3">Response regulator</fullName>
    </submittedName>
</protein>
<dbReference type="EMBL" id="VAFM01000002">
    <property type="protein sequence ID" value="TKW60730.1"/>
    <property type="molecule type" value="Genomic_DNA"/>
</dbReference>
<feature type="domain" description="Response regulatory" evidence="2">
    <location>
        <begin position="5"/>
        <end position="139"/>
    </location>
</feature>
<gene>
    <name evidence="3" type="ORF">DI628_07495</name>
</gene>